<accession>A0A414FZT9</accession>
<dbReference type="InterPro" id="IPR027417">
    <property type="entry name" value="P-loop_NTPase"/>
</dbReference>
<keyword evidence="5 11" id="KW-0808">Transferase</keyword>
<comment type="similarity">
    <text evidence="11">Belongs to the shikimate kinase family.</text>
</comment>
<evidence type="ECO:0000256" key="2">
    <source>
        <dbReference type="ARBA" id="ARBA00004871"/>
    </source>
</evidence>
<dbReference type="HAMAP" id="MF_00109">
    <property type="entry name" value="Shikimate_kinase"/>
    <property type="match status" value="1"/>
</dbReference>
<dbReference type="InterPro" id="IPR013708">
    <property type="entry name" value="Shikimate_DH-bd_N"/>
</dbReference>
<evidence type="ECO:0000256" key="4">
    <source>
        <dbReference type="ARBA" id="ARBA00022605"/>
    </source>
</evidence>
<dbReference type="Pfam" id="PF08501">
    <property type="entry name" value="Shikimate_dh_N"/>
    <property type="match status" value="1"/>
</dbReference>
<dbReference type="GO" id="GO:0000287">
    <property type="term" value="F:magnesium ion binding"/>
    <property type="evidence" value="ECO:0007669"/>
    <property type="project" value="UniProtKB-UniRule"/>
</dbReference>
<feature type="binding site" evidence="11">
    <location>
        <position position="397"/>
    </location>
    <ligand>
        <name>substrate</name>
    </ligand>
</feature>
<evidence type="ECO:0000256" key="9">
    <source>
        <dbReference type="ARBA" id="ARBA00023141"/>
    </source>
</evidence>
<comment type="pathway">
    <text evidence="2">Metabolic intermediate biosynthesis; chorismate biosynthesis; chorismate from D-erythrose 4-phosphate and phosphoenolpyruvate: step 4/7.</text>
</comment>
<dbReference type="GO" id="GO:0009423">
    <property type="term" value="P:chorismate biosynthetic process"/>
    <property type="evidence" value="ECO:0007669"/>
    <property type="project" value="UniProtKB-UniRule"/>
</dbReference>
<reference evidence="13 14" key="1">
    <citation type="submission" date="2018-08" db="EMBL/GenBank/DDBJ databases">
        <title>A genome reference for cultivated species of the human gut microbiota.</title>
        <authorList>
            <person name="Zou Y."/>
            <person name="Xue W."/>
            <person name="Luo G."/>
        </authorList>
    </citation>
    <scope>NUCLEOTIDE SEQUENCE [LARGE SCALE GENOMIC DNA]</scope>
    <source>
        <strain evidence="13 14">AM30-5LB</strain>
    </source>
</reference>
<dbReference type="InterPro" id="IPR002701">
    <property type="entry name" value="CM_II_prokaryot"/>
</dbReference>
<gene>
    <name evidence="11" type="primary">aroK</name>
    <name evidence="13" type="ORF">DW787_00755</name>
</gene>
<dbReference type="Gene3D" id="3.40.50.300">
    <property type="entry name" value="P-loop containing nucleotide triphosphate hydrolases"/>
    <property type="match status" value="1"/>
</dbReference>
<proteinExistence type="inferred from homology"/>
<dbReference type="GO" id="GO:0050661">
    <property type="term" value="F:NADP binding"/>
    <property type="evidence" value="ECO:0007669"/>
    <property type="project" value="TreeGrafter"/>
</dbReference>
<feature type="binding site" evidence="11">
    <location>
        <position position="467"/>
    </location>
    <ligand>
        <name>substrate</name>
    </ligand>
</feature>
<dbReference type="GO" id="GO:0009073">
    <property type="term" value="P:aromatic amino acid family biosynthetic process"/>
    <property type="evidence" value="ECO:0007669"/>
    <property type="project" value="UniProtKB-KW"/>
</dbReference>
<dbReference type="Pfam" id="PF01817">
    <property type="entry name" value="CM_2"/>
    <property type="match status" value="1"/>
</dbReference>
<dbReference type="GO" id="GO:0008652">
    <property type="term" value="P:amino acid biosynthetic process"/>
    <property type="evidence" value="ECO:0007669"/>
    <property type="project" value="UniProtKB-KW"/>
</dbReference>
<evidence type="ECO:0000256" key="8">
    <source>
        <dbReference type="ARBA" id="ARBA00022840"/>
    </source>
</evidence>
<evidence type="ECO:0000256" key="10">
    <source>
        <dbReference type="ARBA" id="ARBA00048567"/>
    </source>
</evidence>
<dbReference type="PRINTS" id="PR01100">
    <property type="entry name" value="SHIKIMTKNASE"/>
</dbReference>
<keyword evidence="7 11" id="KW-0418">Kinase</keyword>
<keyword evidence="4 11" id="KW-0028">Amino-acid biosynthesis</keyword>
<dbReference type="PANTHER" id="PTHR21089">
    <property type="entry name" value="SHIKIMATE DEHYDROGENASE"/>
    <property type="match status" value="1"/>
</dbReference>
<feature type="binding site" evidence="11">
    <location>
        <position position="452"/>
    </location>
    <ligand>
        <name>ATP</name>
        <dbReference type="ChEBI" id="CHEBI:30616"/>
    </ligand>
</feature>
<feature type="binding site" evidence="11">
    <location>
        <position position="419"/>
    </location>
    <ligand>
        <name>substrate</name>
    </ligand>
</feature>
<organism evidence="13 14">
    <name type="scientific">Collinsella intestinalis</name>
    <dbReference type="NCBI Taxonomy" id="147207"/>
    <lineage>
        <taxon>Bacteria</taxon>
        <taxon>Bacillati</taxon>
        <taxon>Actinomycetota</taxon>
        <taxon>Coriobacteriia</taxon>
        <taxon>Coriobacteriales</taxon>
        <taxon>Coriobacteriaceae</taxon>
        <taxon>Collinsella</taxon>
    </lineage>
</organism>
<dbReference type="EC" id="2.7.1.71" evidence="3 11"/>
<dbReference type="GO" id="GO:0005524">
    <property type="term" value="F:ATP binding"/>
    <property type="evidence" value="ECO:0007669"/>
    <property type="project" value="UniProtKB-UniRule"/>
</dbReference>
<dbReference type="Gene3D" id="3.40.50.720">
    <property type="entry name" value="NAD(P)-binding Rossmann-like Domain"/>
    <property type="match status" value="1"/>
</dbReference>
<dbReference type="SUPFAM" id="SSF48600">
    <property type="entry name" value="Chorismate mutase II"/>
    <property type="match status" value="1"/>
</dbReference>
<comment type="function">
    <text evidence="11">Catalyzes the specific phosphorylation of the 3-hydroxyl group of shikimic acid using ATP as a cosubstrate.</text>
</comment>
<dbReference type="InterPro" id="IPR022893">
    <property type="entry name" value="Shikimate_DH_fam"/>
</dbReference>
<dbReference type="InterPro" id="IPR031322">
    <property type="entry name" value="Shikimate/glucono_kinase"/>
</dbReference>
<keyword evidence="6 11" id="KW-0547">Nucleotide-binding</keyword>
<keyword evidence="9 11" id="KW-0057">Aromatic amino acid biosynthesis</keyword>
<evidence type="ECO:0000256" key="11">
    <source>
        <dbReference type="HAMAP-Rule" id="MF_00109"/>
    </source>
</evidence>
<dbReference type="InterPro" id="IPR023000">
    <property type="entry name" value="Shikimate_kinase_CS"/>
</dbReference>
<evidence type="ECO:0000256" key="3">
    <source>
        <dbReference type="ARBA" id="ARBA00012154"/>
    </source>
</evidence>
<dbReference type="PROSITE" id="PS01128">
    <property type="entry name" value="SHIKIMATE_KINASE"/>
    <property type="match status" value="1"/>
</dbReference>
<dbReference type="Gene3D" id="1.20.59.10">
    <property type="entry name" value="Chorismate mutase"/>
    <property type="match status" value="1"/>
</dbReference>
<dbReference type="GO" id="GO:0005829">
    <property type="term" value="C:cytosol"/>
    <property type="evidence" value="ECO:0007669"/>
    <property type="project" value="TreeGrafter"/>
</dbReference>
<sequence length="501" mass="55252">MNLDELRSQIDQVDGKILDLFGMRMALAKDVARVKSQTGRAIFDPEREQCKIDDVRRRAPQGLEDEAEKLFRLLMELSKRSQEHVMAQNSPRPYGVLGRVLGHSYTPVIYRELAGLDYRKFEREPDELEAFIRSDEWEGVNVTIPYKRDLVPYMDELSDVAQRMGNINTITRLPDGRLRGDNTDYYGFKVLVESLGLELAGKKAVVFGGAGGAGSTAMMVLADLGMEAVSIGRAGENTYENLDRHADAALAVNCTPVGMFPKCPAAPCSLDVLPQLEGLVDIVYNPARTALMMQAEARGIPYAGGLLMLVAQAAQAVERYTGEVIGMDRILDVTARLSATEQNIVLIGMPGCGKTRVGERLAALLGREHIDIDHVLEDELQSTCAEYICQHGEAAFRERETEALRRMAARSGLVISCGGGVVTRAENYPLIHQNGIIVMLDRPVNELSKNNRPITARDGIEALAQQRMPIYREWADLIAASRDSVENTAKAVRDALPPMLP</sequence>
<dbReference type="GO" id="GO:0004106">
    <property type="term" value="F:chorismate mutase activity"/>
    <property type="evidence" value="ECO:0007669"/>
    <property type="project" value="InterPro"/>
</dbReference>
<dbReference type="SMART" id="SM00830">
    <property type="entry name" value="CM_2"/>
    <property type="match status" value="1"/>
</dbReference>
<comment type="caution">
    <text evidence="11">Lacks conserved residue(s) required for the propagation of feature annotation.</text>
</comment>
<dbReference type="Proteomes" id="UP000286050">
    <property type="component" value="Unassembled WGS sequence"/>
</dbReference>
<dbReference type="RefSeq" id="WP_118271212.1">
    <property type="nucleotide sequence ID" value="NZ_QSJI01000001.1"/>
</dbReference>
<dbReference type="SUPFAM" id="SSF53223">
    <property type="entry name" value="Aminoacid dehydrogenase-like, N-terminal domain"/>
    <property type="match status" value="1"/>
</dbReference>
<feature type="domain" description="Chorismate mutase" evidence="12">
    <location>
        <begin position="1"/>
        <end position="86"/>
    </location>
</feature>
<dbReference type="InterPro" id="IPR046346">
    <property type="entry name" value="Aminoacid_DH-like_N_sf"/>
</dbReference>
<comment type="subunit">
    <text evidence="11">Monomer.</text>
</comment>
<dbReference type="GO" id="GO:0004764">
    <property type="term" value="F:shikimate 3-dehydrogenase (NADP+) activity"/>
    <property type="evidence" value="ECO:0007669"/>
    <property type="project" value="InterPro"/>
</dbReference>
<keyword evidence="8 11" id="KW-0067">ATP-binding</keyword>
<dbReference type="SUPFAM" id="SSF52540">
    <property type="entry name" value="P-loop containing nucleoside triphosphate hydrolases"/>
    <property type="match status" value="1"/>
</dbReference>
<feature type="binding site" evidence="11">
    <location>
        <begin position="351"/>
        <end position="356"/>
    </location>
    <ligand>
        <name>ATP</name>
        <dbReference type="ChEBI" id="CHEBI:30616"/>
    </ligand>
</feature>
<evidence type="ECO:0000256" key="1">
    <source>
        <dbReference type="ARBA" id="ARBA00004842"/>
    </source>
</evidence>
<evidence type="ECO:0000256" key="6">
    <source>
        <dbReference type="ARBA" id="ARBA00022741"/>
    </source>
</evidence>
<dbReference type="InterPro" id="IPR036291">
    <property type="entry name" value="NAD(P)-bd_dom_sf"/>
</dbReference>
<feature type="binding site" evidence="11">
    <location>
        <position position="355"/>
    </location>
    <ligand>
        <name>Mg(2+)</name>
        <dbReference type="ChEBI" id="CHEBI:18420"/>
    </ligand>
</feature>
<dbReference type="AlphaFoldDB" id="A0A414FZT9"/>
<dbReference type="GO" id="GO:0004765">
    <property type="term" value="F:shikimate kinase activity"/>
    <property type="evidence" value="ECO:0007669"/>
    <property type="project" value="UniProtKB-UniRule"/>
</dbReference>
<name>A0A414FZT9_9ACTN</name>
<keyword evidence="11" id="KW-0460">Magnesium</keyword>
<dbReference type="InterPro" id="IPR000623">
    <property type="entry name" value="Shikimate_kinase/TSH1"/>
</dbReference>
<dbReference type="Pfam" id="PF01202">
    <property type="entry name" value="SKI"/>
    <property type="match status" value="1"/>
</dbReference>
<evidence type="ECO:0000256" key="5">
    <source>
        <dbReference type="ARBA" id="ARBA00022679"/>
    </source>
</evidence>
<keyword evidence="11" id="KW-0963">Cytoplasm</keyword>
<dbReference type="Gene3D" id="3.40.50.10860">
    <property type="entry name" value="Leucine Dehydrogenase, chain A, domain 1"/>
    <property type="match status" value="1"/>
</dbReference>
<evidence type="ECO:0000313" key="14">
    <source>
        <dbReference type="Proteomes" id="UP000286050"/>
    </source>
</evidence>
<dbReference type="SUPFAM" id="SSF51735">
    <property type="entry name" value="NAD(P)-binding Rossmann-fold domains"/>
    <property type="match status" value="1"/>
</dbReference>
<protein>
    <recommendedName>
        <fullName evidence="3 11">Shikimate kinase</fullName>
        <shortName evidence="11">SK</shortName>
        <ecNumber evidence="3 11">2.7.1.71</ecNumber>
    </recommendedName>
</protein>
<dbReference type="UniPathway" id="UPA00053">
    <property type="reaction ID" value="UER00088"/>
</dbReference>
<evidence type="ECO:0000259" key="12">
    <source>
        <dbReference type="PROSITE" id="PS51168"/>
    </source>
</evidence>
<dbReference type="CDD" id="cd00464">
    <property type="entry name" value="SK"/>
    <property type="match status" value="1"/>
</dbReference>
<dbReference type="InterPro" id="IPR036263">
    <property type="entry name" value="Chorismate_II_sf"/>
</dbReference>
<keyword evidence="11" id="KW-0479">Metal-binding</keyword>
<dbReference type="InterPro" id="IPR036979">
    <property type="entry name" value="CM_dom_sf"/>
</dbReference>
<evidence type="ECO:0000313" key="13">
    <source>
        <dbReference type="EMBL" id="RHD57407.1"/>
    </source>
</evidence>
<dbReference type="EMBL" id="QSJI01000001">
    <property type="protein sequence ID" value="RHD57407.1"/>
    <property type="molecule type" value="Genomic_DNA"/>
</dbReference>
<comment type="subcellular location">
    <subcellularLocation>
        <location evidence="11">Cytoplasm</location>
    </subcellularLocation>
</comment>
<comment type="pathway">
    <text evidence="1 11">Metabolic intermediate biosynthesis; chorismate biosynthesis; chorismate from D-erythrose 4-phosphate and phosphoenolpyruvate: step 5/7.</text>
</comment>
<dbReference type="GO" id="GO:0019632">
    <property type="term" value="P:shikimate metabolic process"/>
    <property type="evidence" value="ECO:0007669"/>
    <property type="project" value="TreeGrafter"/>
</dbReference>
<comment type="caution">
    <text evidence="13">The sequence shown here is derived from an EMBL/GenBank/DDBJ whole genome shotgun (WGS) entry which is preliminary data.</text>
</comment>
<dbReference type="PANTHER" id="PTHR21089:SF1">
    <property type="entry name" value="BIFUNCTIONAL 3-DEHYDROQUINATE DEHYDRATASE_SHIKIMATE DEHYDROGENASE, CHLOROPLASTIC"/>
    <property type="match status" value="1"/>
</dbReference>
<evidence type="ECO:0000256" key="7">
    <source>
        <dbReference type="ARBA" id="ARBA00022777"/>
    </source>
</evidence>
<comment type="catalytic activity">
    <reaction evidence="10 11">
        <text>shikimate + ATP = 3-phosphoshikimate + ADP + H(+)</text>
        <dbReference type="Rhea" id="RHEA:13121"/>
        <dbReference type="ChEBI" id="CHEBI:15378"/>
        <dbReference type="ChEBI" id="CHEBI:30616"/>
        <dbReference type="ChEBI" id="CHEBI:36208"/>
        <dbReference type="ChEBI" id="CHEBI:145989"/>
        <dbReference type="ChEBI" id="CHEBI:456216"/>
        <dbReference type="EC" id="2.7.1.71"/>
    </reaction>
</comment>
<comment type="cofactor">
    <cofactor evidence="11">
        <name>Mg(2+)</name>
        <dbReference type="ChEBI" id="CHEBI:18420"/>
    </cofactor>
    <text evidence="11">Binds 1 Mg(2+) ion per subunit.</text>
</comment>
<feature type="binding site" evidence="11">
    <location>
        <position position="373"/>
    </location>
    <ligand>
        <name>substrate</name>
    </ligand>
</feature>
<dbReference type="PROSITE" id="PS51168">
    <property type="entry name" value="CHORISMATE_MUT_2"/>
    <property type="match status" value="1"/>
</dbReference>